<evidence type="ECO:0000313" key="1">
    <source>
        <dbReference type="EMBL" id="GAA2720747.1"/>
    </source>
</evidence>
<organism evidence="1 2">
    <name type="scientific">Actinocorallia aurantiaca</name>
    <dbReference type="NCBI Taxonomy" id="46204"/>
    <lineage>
        <taxon>Bacteria</taxon>
        <taxon>Bacillati</taxon>
        <taxon>Actinomycetota</taxon>
        <taxon>Actinomycetes</taxon>
        <taxon>Streptosporangiales</taxon>
        <taxon>Thermomonosporaceae</taxon>
        <taxon>Actinocorallia</taxon>
    </lineage>
</organism>
<protein>
    <submittedName>
        <fullName evidence="1">Uncharacterized protein</fullName>
    </submittedName>
</protein>
<accession>A0ABP6GBH7</accession>
<dbReference type="RefSeq" id="WP_344448887.1">
    <property type="nucleotide sequence ID" value="NZ_BAAATZ010000003.1"/>
</dbReference>
<gene>
    <name evidence="1" type="ORF">GCM10010439_09380</name>
</gene>
<keyword evidence="2" id="KW-1185">Reference proteome</keyword>
<proteinExistence type="predicted"/>
<reference evidence="2" key="1">
    <citation type="journal article" date="2019" name="Int. J. Syst. Evol. Microbiol.">
        <title>The Global Catalogue of Microorganisms (GCM) 10K type strain sequencing project: providing services to taxonomists for standard genome sequencing and annotation.</title>
        <authorList>
            <consortium name="The Broad Institute Genomics Platform"/>
            <consortium name="The Broad Institute Genome Sequencing Center for Infectious Disease"/>
            <person name="Wu L."/>
            <person name="Ma J."/>
        </authorList>
    </citation>
    <scope>NUCLEOTIDE SEQUENCE [LARGE SCALE GENOMIC DNA]</scope>
    <source>
        <strain evidence="2">JCM 8201</strain>
    </source>
</reference>
<evidence type="ECO:0000313" key="2">
    <source>
        <dbReference type="Proteomes" id="UP001501842"/>
    </source>
</evidence>
<comment type="caution">
    <text evidence="1">The sequence shown here is derived from an EMBL/GenBank/DDBJ whole genome shotgun (WGS) entry which is preliminary data.</text>
</comment>
<dbReference type="EMBL" id="BAAATZ010000003">
    <property type="protein sequence ID" value="GAA2720747.1"/>
    <property type="molecule type" value="Genomic_DNA"/>
</dbReference>
<dbReference type="Proteomes" id="UP001501842">
    <property type="component" value="Unassembled WGS sequence"/>
</dbReference>
<name>A0ABP6GBH7_9ACTN</name>
<sequence>MPIDRDFGGLRPRQPPENRGIVYLCRSHREALRYPQQASEPDL</sequence>